<comment type="subcellular location">
    <subcellularLocation>
        <location evidence="1 9">Cell membrane</location>
        <topology evidence="1 9">Single-pass membrane protein</topology>
    </subcellularLocation>
</comment>
<comment type="caution">
    <text evidence="11">The sequence shown here is derived from an EMBL/GenBank/DDBJ whole genome shotgun (WGS) entry which is preliminary data.</text>
</comment>
<keyword evidence="3 9" id="KW-1003">Cell membrane</keyword>
<gene>
    <name evidence="9" type="primary">tatA</name>
    <name evidence="11" type="ORF">B1806_15320</name>
</gene>
<dbReference type="NCBIfam" id="NF002813">
    <property type="entry name" value="PRK02958.1"/>
    <property type="match status" value="1"/>
</dbReference>
<dbReference type="STRING" id="993689.GCA_002077135_00901"/>
<evidence type="ECO:0000256" key="4">
    <source>
        <dbReference type="ARBA" id="ARBA00022692"/>
    </source>
</evidence>
<evidence type="ECO:0000256" key="5">
    <source>
        <dbReference type="ARBA" id="ARBA00022927"/>
    </source>
</evidence>
<dbReference type="Pfam" id="PF02416">
    <property type="entry name" value="TatA_B_E"/>
    <property type="match status" value="1"/>
</dbReference>
<evidence type="ECO:0000256" key="1">
    <source>
        <dbReference type="ARBA" id="ARBA00004162"/>
    </source>
</evidence>
<comment type="function">
    <text evidence="9">Part of the twin-arginine translocation (Tat) system that transports large folded proteins containing a characteristic twin-arginine motif in their signal peptide across membranes. TatA could form the protein-conducting channel of the Tat system.</text>
</comment>
<dbReference type="GO" id="GO:0033281">
    <property type="term" value="C:TAT protein transport complex"/>
    <property type="evidence" value="ECO:0007669"/>
    <property type="project" value="UniProtKB-UniRule"/>
</dbReference>
<dbReference type="AlphaFoldDB" id="A0A4S3KFU9"/>
<dbReference type="PANTHER" id="PTHR42982:SF1">
    <property type="entry name" value="SEC-INDEPENDENT PROTEIN TRANSLOCASE PROTEIN TATA"/>
    <property type="match status" value="1"/>
</dbReference>
<evidence type="ECO:0000256" key="7">
    <source>
        <dbReference type="ARBA" id="ARBA00023010"/>
    </source>
</evidence>
<dbReference type="InterPro" id="IPR003369">
    <property type="entry name" value="TatA/B/E"/>
</dbReference>
<evidence type="ECO:0000256" key="3">
    <source>
        <dbReference type="ARBA" id="ARBA00022475"/>
    </source>
</evidence>
<keyword evidence="7 9" id="KW-0811">Translocation</keyword>
<dbReference type="RefSeq" id="WP_081126260.1">
    <property type="nucleotide sequence ID" value="NZ_LDOS01000001.1"/>
</dbReference>
<dbReference type="HAMAP" id="MF_00236">
    <property type="entry name" value="TatA_E"/>
    <property type="match status" value="1"/>
</dbReference>
<keyword evidence="6 9" id="KW-1133">Transmembrane helix</keyword>
<evidence type="ECO:0000313" key="11">
    <source>
        <dbReference type="EMBL" id="THD07128.1"/>
    </source>
</evidence>
<evidence type="ECO:0000313" key="12">
    <source>
        <dbReference type="Proteomes" id="UP000307749"/>
    </source>
</evidence>
<dbReference type="PANTHER" id="PTHR42982">
    <property type="entry name" value="SEC-INDEPENDENT PROTEIN TRANSLOCASE PROTEIN TATA"/>
    <property type="match status" value="1"/>
</dbReference>
<keyword evidence="12" id="KW-1185">Reference proteome</keyword>
<comment type="similarity">
    <text evidence="9">Belongs to the TatA/E family.</text>
</comment>
<feature type="compositionally biased region" description="Basic and acidic residues" evidence="10">
    <location>
        <begin position="50"/>
        <end position="62"/>
    </location>
</feature>
<keyword evidence="2 9" id="KW-0813">Transport</keyword>
<comment type="subunit">
    <text evidence="9">The Tat system comprises two distinct complexes: a TatABC complex, containing multiple copies of TatA, TatB and TatC subunits, and a separate TatA complex, containing only TatA subunits. Substrates initially bind to the TatABC complex, which probably triggers association of the separate TatA complex to form the active translocon.</text>
</comment>
<evidence type="ECO:0000256" key="8">
    <source>
        <dbReference type="ARBA" id="ARBA00023136"/>
    </source>
</evidence>
<feature type="compositionally biased region" description="Basic and acidic residues" evidence="10">
    <location>
        <begin position="70"/>
        <end position="82"/>
    </location>
</feature>
<dbReference type="GO" id="GO:0008320">
    <property type="term" value="F:protein transmembrane transporter activity"/>
    <property type="evidence" value="ECO:0007669"/>
    <property type="project" value="UniProtKB-UniRule"/>
</dbReference>
<dbReference type="Gene3D" id="1.20.5.3310">
    <property type="match status" value="1"/>
</dbReference>
<organism evidence="11 12">
    <name type="scientific">Metallibacterium scheffleri</name>
    <dbReference type="NCBI Taxonomy" id="993689"/>
    <lineage>
        <taxon>Bacteria</taxon>
        <taxon>Pseudomonadati</taxon>
        <taxon>Pseudomonadota</taxon>
        <taxon>Gammaproteobacteria</taxon>
        <taxon>Lysobacterales</taxon>
        <taxon>Rhodanobacteraceae</taxon>
        <taxon>Metallibacterium</taxon>
    </lineage>
</organism>
<name>A0A4S3KFU9_9GAMM</name>
<feature type="transmembrane region" description="Helical" evidence="9">
    <location>
        <begin position="6"/>
        <end position="23"/>
    </location>
</feature>
<dbReference type="EMBL" id="MWQO01000064">
    <property type="protein sequence ID" value="THD07128.1"/>
    <property type="molecule type" value="Genomic_DNA"/>
</dbReference>
<evidence type="ECO:0000256" key="9">
    <source>
        <dbReference type="HAMAP-Rule" id="MF_00236"/>
    </source>
</evidence>
<evidence type="ECO:0000256" key="10">
    <source>
        <dbReference type="SAM" id="MobiDB-lite"/>
    </source>
</evidence>
<accession>A0A4S3KFU9</accession>
<keyword evidence="8 9" id="KW-0472">Membrane</keyword>
<keyword evidence="4 9" id="KW-0812">Transmembrane</keyword>
<keyword evidence="5 9" id="KW-0653">Protein transport</keyword>
<evidence type="ECO:0000256" key="2">
    <source>
        <dbReference type="ARBA" id="ARBA00022448"/>
    </source>
</evidence>
<sequence>MGLDDIWHWLIVLVIVLLIFGTSKLRNAGSDIGAAVRNFKKAMKEDADAAKEAKDGGVERLQADAPVAEAAKDAAKPQDHAP</sequence>
<evidence type="ECO:0000256" key="6">
    <source>
        <dbReference type="ARBA" id="ARBA00022989"/>
    </source>
</evidence>
<dbReference type="Proteomes" id="UP000307749">
    <property type="component" value="Unassembled WGS sequence"/>
</dbReference>
<dbReference type="InterPro" id="IPR006312">
    <property type="entry name" value="TatA/E"/>
</dbReference>
<reference evidence="11 12" key="1">
    <citation type="submission" date="2017-02" db="EMBL/GenBank/DDBJ databases">
        <title>Whole genome sequencing of Metallibacterium scheffleri DSM 24874 (T).</title>
        <authorList>
            <person name="Kumar S."/>
            <person name="Patil P."/>
            <person name="Patil P.B."/>
        </authorList>
    </citation>
    <scope>NUCLEOTIDE SEQUENCE [LARGE SCALE GENOMIC DNA]</scope>
    <source>
        <strain evidence="11 12">DSM 24874</strain>
    </source>
</reference>
<dbReference type="NCBIfam" id="TIGR01411">
    <property type="entry name" value="tatAE"/>
    <property type="match status" value="1"/>
</dbReference>
<protein>
    <recommendedName>
        <fullName evidence="9">Sec-independent protein translocase protein TatA</fullName>
    </recommendedName>
</protein>
<proteinExistence type="inferred from homology"/>
<feature type="region of interest" description="Disordered" evidence="10">
    <location>
        <begin position="50"/>
        <end position="82"/>
    </location>
</feature>
<dbReference type="GO" id="GO:0043953">
    <property type="term" value="P:protein transport by the Tat complex"/>
    <property type="evidence" value="ECO:0007669"/>
    <property type="project" value="UniProtKB-UniRule"/>
</dbReference>